<dbReference type="RefSeq" id="WP_048632577.1">
    <property type="nucleotide sequence ID" value="NZ_CVQQ01000007.1"/>
</dbReference>
<gene>
    <name evidence="2" type="ORF">NCTC10437_00252</name>
</gene>
<name>A0A3S4RIC6_MYCAU</name>
<dbReference type="EMBL" id="LR134356">
    <property type="protein sequence ID" value="VEG51146.1"/>
    <property type="molecule type" value="Genomic_DNA"/>
</dbReference>
<organism evidence="2 3">
    <name type="scientific">Mycolicibacterium aurum</name>
    <name type="common">Mycobacterium aurum</name>
    <dbReference type="NCBI Taxonomy" id="1791"/>
    <lineage>
        <taxon>Bacteria</taxon>
        <taxon>Bacillati</taxon>
        <taxon>Actinomycetota</taxon>
        <taxon>Actinomycetes</taxon>
        <taxon>Mycobacteriales</taxon>
        <taxon>Mycobacteriaceae</taxon>
        <taxon>Mycolicibacterium</taxon>
    </lineage>
</organism>
<dbReference type="AlphaFoldDB" id="A0A3S4RIC6"/>
<dbReference type="KEGG" id="mauu:NCTC10437_00252"/>
<dbReference type="STRING" id="1791.GCA_001049355_02703"/>
<evidence type="ECO:0000313" key="3">
    <source>
        <dbReference type="Proteomes" id="UP000279306"/>
    </source>
</evidence>
<evidence type="ECO:0000313" key="2">
    <source>
        <dbReference type="EMBL" id="VEG51146.1"/>
    </source>
</evidence>
<protein>
    <submittedName>
        <fullName evidence="2">Uncharacterized protein</fullName>
    </submittedName>
</protein>
<accession>A0A3S4RIC6</accession>
<dbReference type="OrthoDB" id="4743695at2"/>
<keyword evidence="1" id="KW-0472">Membrane</keyword>
<dbReference type="Proteomes" id="UP000279306">
    <property type="component" value="Chromosome"/>
</dbReference>
<feature type="transmembrane region" description="Helical" evidence="1">
    <location>
        <begin position="64"/>
        <end position="85"/>
    </location>
</feature>
<keyword evidence="3" id="KW-1185">Reference proteome</keyword>
<proteinExistence type="predicted"/>
<reference evidence="2 3" key="1">
    <citation type="submission" date="2018-12" db="EMBL/GenBank/DDBJ databases">
        <authorList>
            <consortium name="Pathogen Informatics"/>
        </authorList>
    </citation>
    <scope>NUCLEOTIDE SEQUENCE [LARGE SCALE GENOMIC DNA]</scope>
    <source>
        <strain evidence="2 3">NCTC10437</strain>
    </source>
</reference>
<feature type="transmembrane region" description="Helical" evidence="1">
    <location>
        <begin position="21"/>
        <end position="44"/>
    </location>
</feature>
<sequence>MPDIRTATRSVLRRRLSVADVLELHLWLAIPYVTVGVGWAFFHADKIRPLEDLLQTLLPAGGGMAAYLLVAGLWPVYVLVPTVCVA</sequence>
<keyword evidence="1" id="KW-0812">Transmembrane</keyword>
<evidence type="ECO:0000256" key="1">
    <source>
        <dbReference type="SAM" id="Phobius"/>
    </source>
</evidence>
<keyword evidence="1" id="KW-1133">Transmembrane helix</keyword>